<keyword evidence="4 6" id="KW-0998">Cell outer membrane</keyword>
<keyword evidence="2 6" id="KW-0472">Membrane</keyword>
<feature type="domain" description="OmpA-like" evidence="8">
    <location>
        <begin position="97"/>
        <end position="211"/>
    </location>
</feature>
<dbReference type="GO" id="GO:0051301">
    <property type="term" value="P:cell division"/>
    <property type="evidence" value="ECO:0007669"/>
    <property type="project" value="UniProtKB-UniRule"/>
</dbReference>
<evidence type="ECO:0000259" key="8">
    <source>
        <dbReference type="PROSITE" id="PS51123"/>
    </source>
</evidence>
<dbReference type="InterPro" id="IPR006664">
    <property type="entry name" value="OMP_bac"/>
</dbReference>
<evidence type="ECO:0000256" key="5">
    <source>
        <dbReference type="ARBA" id="ARBA00023288"/>
    </source>
</evidence>
<evidence type="ECO:0000256" key="1">
    <source>
        <dbReference type="ARBA" id="ARBA00022729"/>
    </source>
</evidence>
<dbReference type="Proteomes" id="UP000501726">
    <property type="component" value="Chromosome"/>
</dbReference>
<evidence type="ECO:0000256" key="6">
    <source>
        <dbReference type="HAMAP-Rule" id="MF_02204"/>
    </source>
</evidence>
<organism evidence="9 10">
    <name type="scientific">Thiosulfatimonas sediminis</name>
    <dbReference type="NCBI Taxonomy" id="2675054"/>
    <lineage>
        <taxon>Bacteria</taxon>
        <taxon>Pseudomonadati</taxon>
        <taxon>Pseudomonadota</taxon>
        <taxon>Gammaproteobacteria</taxon>
        <taxon>Thiotrichales</taxon>
        <taxon>Piscirickettsiaceae</taxon>
        <taxon>Thiosulfatimonas</taxon>
    </lineage>
</organism>
<keyword evidence="1 6" id="KW-0732">Signal</keyword>
<keyword evidence="6" id="KW-0131">Cell cycle</keyword>
<dbReference type="Pfam" id="PF00691">
    <property type="entry name" value="OmpA"/>
    <property type="match status" value="1"/>
</dbReference>
<keyword evidence="10" id="KW-1185">Reference proteome</keyword>
<proteinExistence type="inferred from homology"/>
<dbReference type="InterPro" id="IPR036737">
    <property type="entry name" value="OmpA-like_sf"/>
</dbReference>
<dbReference type="PROSITE" id="PS51123">
    <property type="entry name" value="OMPA_2"/>
    <property type="match status" value="1"/>
</dbReference>
<feature type="chain" id="PRO_5026334973" description="Peptidoglycan-associated lipoprotein" evidence="7">
    <location>
        <begin position="21"/>
        <end position="211"/>
    </location>
</feature>
<dbReference type="CDD" id="cd07185">
    <property type="entry name" value="OmpA_C-like"/>
    <property type="match status" value="1"/>
</dbReference>
<dbReference type="PANTHER" id="PTHR30329:SF21">
    <property type="entry name" value="LIPOPROTEIN YIAD-RELATED"/>
    <property type="match status" value="1"/>
</dbReference>
<dbReference type="HAMAP" id="MF_02204">
    <property type="entry name" value="Pal"/>
    <property type="match status" value="1"/>
</dbReference>
<dbReference type="KEGG" id="tse:THMIRHAS_10960"/>
<reference evidence="10" key="1">
    <citation type="submission" date="2019-11" db="EMBL/GenBank/DDBJ databases">
        <title>Isolation and characterization of two novel species in the genus Thiomicrorhabdus.</title>
        <authorList>
            <person name="Mochizuki J."/>
            <person name="Kojima H."/>
            <person name="Fukui M."/>
        </authorList>
    </citation>
    <scope>NUCLEOTIDE SEQUENCE [LARGE SCALE GENOMIC DNA]</scope>
    <source>
        <strain evidence="10">aks77</strain>
    </source>
</reference>
<dbReference type="GO" id="GO:0009279">
    <property type="term" value="C:cell outer membrane"/>
    <property type="evidence" value="ECO:0007669"/>
    <property type="project" value="UniProtKB-SubCell"/>
</dbReference>
<dbReference type="InterPro" id="IPR006690">
    <property type="entry name" value="OMPA-like_CS"/>
</dbReference>
<keyword evidence="3 6" id="KW-0564">Palmitate</keyword>
<dbReference type="AlphaFoldDB" id="A0A6F8PUA5"/>
<dbReference type="InterPro" id="IPR050330">
    <property type="entry name" value="Bact_OuterMem_StrucFunc"/>
</dbReference>
<sequence>MKTLSKLALAVLTASLAACSTPPQKEMDAILDGAPSQDTAPGLDGRYAIEQQDLGGAAVTPVQIYGSNGQLLANIDPLDGMQSVDIGDPLNPQLPEYKLLNPLHDNVVYFGYDQFSVDETGMAVLRYYADVLVQDPRRKAALYGHTDERGSPEYNLALGEKRAKAVYDALLVLGIAPNRLGVSSMGEEEPAVFGSDEAAYAKNRRVQIILK</sequence>
<keyword evidence="6" id="KW-0132">Cell division</keyword>
<comment type="similarity">
    <text evidence="6">Belongs to the Pal lipoprotein family.</text>
</comment>
<dbReference type="Gene3D" id="3.30.1330.60">
    <property type="entry name" value="OmpA-like domain"/>
    <property type="match status" value="1"/>
</dbReference>
<dbReference type="EMBL" id="AP021889">
    <property type="protein sequence ID" value="BBP45723.1"/>
    <property type="molecule type" value="Genomic_DNA"/>
</dbReference>
<evidence type="ECO:0000256" key="2">
    <source>
        <dbReference type="ARBA" id="ARBA00023136"/>
    </source>
</evidence>
<dbReference type="RefSeq" id="WP_173271682.1">
    <property type="nucleotide sequence ID" value="NZ_AP021889.1"/>
</dbReference>
<evidence type="ECO:0000313" key="10">
    <source>
        <dbReference type="Proteomes" id="UP000501726"/>
    </source>
</evidence>
<evidence type="ECO:0000256" key="3">
    <source>
        <dbReference type="ARBA" id="ARBA00023139"/>
    </source>
</evidence>
<comment type="subunit">
    <text evidence="6">The Tol-Pal system is composed of five core proteins: the inner membrane proteins TolA, TolQ and TolR, the periplasmic protein TolB and the outer membrane protein Pal. They form a network linking the inner and outer membranes and the peptidoglycan layer.</text>
</comment>
<evidence type="ECO:0000256" key="4">
    <source>
        <dbReference type="ARBA" id="ARBA00023237"/>
    </source>
</evidence>
<name>A0A6F8PUA5_9GAMM</name>
<dbReference type="PANTHER" id="PTHR30329">
    <property type="entry name" value="STATOR ELEMENT OF FLAGELLAR MOTOR COMPLEX"/>
    <property type="match status" value="1"/>
</dbReference>
<keyword evidence="5 6" id="KW-0449">Lipoprotein</keyword>
<comment type="function">
    <text evidence="6">Part of the Tol-Pal system, which plays a role in outer membrane invagination during cell division and is important for maintaining outer membrane integrity.</text>
</comment>
<dbReference type="SUPFAM" id="SSF103088">
    <property type="entry name" value="OmpA-like"/>
    <property type="match status" value="1"/>
</dbReference>
<accession>A0A6F8PUA5</accession>
<feature type="signal peptide" evidence="7">
    <location>
        <begin position="1"/>
        <end position="20"/>
    </location>
</feature>
<dbReference type="PRINTS" id="PR01021">
    <property type="entry name" value="OMPADOMAIN"/>
</dbReference>
<gene>
    <name evidence="6" type="primary">pal</name>
    <name evidence="9" type="ORF">THMIRHAS_10960</name>
</gene>
<protein>
    <recommendedName>
        <fullName evidence="6">Peptidoglycan-associated lipoprotein</fullName>
        <shortName evidence="6">PAL</shortName>
    </recommendedName>
</protein>
<dbReference type="PROSITE" id="PS01068">
    <property type="entry name" value="OMPA_1"/>
    <property type="match status" value="1"/>
</dbReference>
<dbReference type="InterPro" id="IPR006665">
    <property type="entry name" value="OmpA-like"/>
</dbReference>
<comment type="subcellular location">
    <subcellularLocation>
        <location evidence="6">Cell outer membrane</location>
        <topology evidence="6">Lipid-anchor</topology>
    </subcellularLocation>
</comment>
<evidence type="ECO:0000313" key="9">
    <source>
        <dbReference type="EMBL" id="BBP45723.1"/>
    </source>
</evidence>
<dbReference type="InterPro" id="IPR039001">
    <property type="entry name" value="Pal"/>
</dbReference>
<dbReference type="PROSITE" id="PS51257">
    <property type="entry name" value="PROKAR_LIPOPROTEIN"/>
    <property type="match status" value="1"/>
</dbReference>
<evidence type="ECO:0000256" key="7">
    <source>
        <dbReference type="SAM" id="SignalP"/>
    </source>
</evidence>